<dbReference type="Pfam" id="PF00425">
    <property type="entry name" value="Chorismate_bind"/>
    <property type="match status" value="1"/>
</dbReference>
<reference evidence="2 3" key="1">
    <citation type="submission" date="2020-12" db="EMBL/GenBank/DDBJ databases">
        <title>Revised draft genomes of Rhodomicrobium vannielii ATCC 17100 and Rhodomicrobium udaipurense JA643.</title>
        <authorList>
            <person name="Conners E.M."/>
            <person name="Davenport E.J."/>
            <person name="Bose A."/>
        </authorList>
    </citation>
    <scope>NUCLEOTIDE SEQUENCE [LARGE SCALE GENOMIC DNA]</scope>
    <source>
        <strain evidence="2 3">JA643</strain>
    </source>
</reference>
<dbReference type="Proteomes" id="UP000623250">
    <property type="component" value="Unassembled WGS sequence"/>
</dbReference>
<dbReference type="RefSeq" id="WP_081796852.1">
    <property type="nucleotide sequence ID" value="NZ_JAEMUK010000020.1"/>
</dbReference>
<dbReference type="InterPro" id="IPR015890">
    <property type="entry name" value="Chorismate_C"/>
</dbReference>
<dbReference type="PANTHER" id="PTHR42839">
    <property type="entry name" value="ISOCHORISMATE SYNTHASE ENTC"/>
    <property type="match status" value="1"/>
</dbReference>
<evidence type="ECO:0000259" key="1">
    <source>
        <dbReference type="Pfam" id="PF00425"/>
    </source>
</evidence>
<evidence type="ECO:0000313" key="3">
    <source>
        <dbReference type="Proteomes" id="UP000623250"/>
    </source>
</evidence>
<dbReference type="InterPro" id="IPR005801">
    <property type="entry name" value="ADC_synthase"/>
</dbReference>
<proteinExistence type="predicted"/>
<evidence type="ECO:0000313" key="2">
    <source>
        <dbReference type="EMBL" id="MBJ7543941.1"/>
    </source>
</evidence>
<organism evidence="2 3">
    <name type="scientific">Rhodomicrobium udaipurense</name>
    <dbReference type="NCBI Taxonomy" id="1202716"/>
    <lineage>
        <taxon>Bacteria</taxon>
        <taxon>Pseudomonadati</taxon>
        <taxon>Pseudomonadota</taxon>
        <taxon>Alphaproteobacteria</taxon>
        <taxon>Hyphomicrobiales</taxon>
        <taxon>Hyphomicrobiaceae</taxon>
        <taxon>Rhodomicrobium</taxon>
    </lineage>
</organism>
<accession>A0A8I1KKB1</accession>
<feature type="domain" description="Chorismate-utilising enzyme C-terminal" evidence="1">
    <location>
        <begin position="5"/>
        <end position="98"/>
    </location>
</feature>
<keyword evidence="3" id="KW-1185">Reference proteome</keyword>
<comment type="caution">
    <text evidence="2">The sequence shown here is derived from an EMBL/GenBank/DDBJ whole genome shotgun (WGS) entry which is preliminary data.</text>
</comment>
<protein>
    <submittedName>
        <fullName evidence="2">Chorismate-binding protein</fullName>
    </submittedName>
</protein>
<dbReference type="SUPFAM" id="SSF56322">
    <property type="entry name" value="ADC synthase"/>
    <property type="match status" value="1"/>
</dbReference>
<dbReference type="AlphaFoldDB" id="A0A8I1KKB1"/>
<sequence length="110" mass="11587">MCRDPRCSSLDLAFALHPTPAVCGYPTESAMNAISSIESFDRELYAGFVGWMDASGDGEWAVALRCANVARQSVKLFAGAGIVAGSRPLDEAAEIEAKFGTVLGALGFVR</sequence>
<dbReference type="Gene3D" id="3.60.120.10">
    <property type="entry name" value="Anthranilate synthase"/>
    <property type="match status" value="1"/>
</dbReference>
<dbReference type="PANTHER" id="PTHR42839:SF2">
    <property type="entry name" value="ISOCHORISMATE SYNTHASE ENTC"/>
    <property type="match status" value="1"/>
</dbReference>
<name>A0A8I1KKB1_9HYPH</name>
<dbReference type="GO" id="GO:0009697">
    <property type="term" value="P:salicylic acid biosynthetic process"/>
    <property type="evidence" value="ECO:0007669"/>
    <property type="project" value="TreeGrafter"/>
</dbReference>
<dbReference type="EMBL" id="JAEMUK010000020">
    <property type="protein sequence ID" value="MBJ7543941.1"/>
    <property type="molecule type" value="Genomic_DNA"/>
</dbReference>
<dbReference type="GO" id="GO:0008909">
    <property type="term" value="F:isochorismate synthase activity"/>
    <property type="evidence" value="ECO:0007669"/>
    <property type="project" value="TreeGrafter"/>
</dbReference>
<gene>
    <name evidence="2" type="ORF">JDN41_10245</name>
</gene>